<dbReference type="AlphaFoldDB" id="A0AAV7PPX4"/>
<feature type="compositionally biased region" description="Basic and acidic residues" evidence="1">
    <location>
        <begin position="65"/>
        <end position="75"/>
    </location>
</feature>
<evidence type="ECO:0000256" key="1">
    <source>
        <dbReference type="SAM" id="MobiDB-lite"/>
    </source>
</evidence>
<accession>A0AAV7PPX4</accession>
<evidence type="ECO:0000313" key="2">
    <source>
        <dbReference type="EMBL" id="KAJ1129287.1"/>
    </source>
</evidence>
<name>A0AAV7PPX4_PLEWA</name>
<keyword evidence="3" id="KW-1185">Reference proteome</keyword>
<comment type="caution">
    <text evidence="2">The sequence shown here is derived from an EMBL/GenBank/DDBJ whole genome shotgun (WGS) entry which is preliminary data.</text>
</comment>
<evidence type="ECO:0000313" key="3">
    <source>
        <dbReference type="Proteomes" id="UP001066276"/>
    </source>
</evidence>
<protein>
    <submittedName>
        <fullName evidence="2">Uncharacterized protein</fullName>
    </submittedName>
</protein>
<gene>
    <name evidence="2" type="ORF">NDU88_007658</name>
</gene>
<dbReference type="EMBL" id="JANPWB010000011">
    <property type="protein sequence ID" value="KAJ1129287.1"/>
    <property type="molecule type" value="Genomic_DNA"/>
</dbReference>
<proteinExistence type="predicted"/>
<reference evidence="2" key="1">
    <citation type="journal article" date="2022" name="bioRxiv">
        <title>Sequencing and chromosome-scale assembly of the giantPleurodeles waltlgenome.</title>
        <authorList>
            <person name="Brown T."/>
            <person name="Elewa A."/>
            <person name="Iarovenko S."/>
            <person name="Subramanian E."/>
            <person name="Araus A.J."/>
            <person name="Petzold A."/>
            <person name="Susuki M."/>
            <person name="Suzuki K.-i.T."/>
            <person name="Hayashi T."/>
            <person name="Toyoda A."/>
            <person name="Oliveira C."/>
            <person name="Osipova E."/>
            <person name="Leigh N.D."/>
            <person name="Simon A."/>
            <person name="Yun M.H."/>
        </authorList>
    </citation>
    <scope>NUCLEOTIDE SEQUENCE</scope>
    <source>
        <strain evidence="2">20211129_DDA</strain>
        <tissue evidence="2">Liver</tissue>
    </source>
</reference>
<organism evidence="2 3">
    <name type="scientific">Pleurodeles waltl</name>
    <name type="common">Iberian ribbed newt</name>
    <dbReference type="NCBI Taxonomy" id="8319"/>
    <lineage>
        <taxon>Eukaryota</taxon>
        <taxon>Metazoa</taxon>
        <taxon>Chordata</taxon>
        <taxon>Craniata</taxon>
        <taxon>Vertebrata</taxon>
        <taxon>Euteleostomi</taxon>
        <taxon>Amphibia</taxon>
        <taxon>Batrachia</taxon>
        <taxon>Caudata</taxon>
        <taxon>Salamandroidea</taxon>
        <taxon>Salamandridae</taxon>
        <taxon>Pleurodelinae</taxon>
        <taxon>Pleurodeles</taxon>
    </lineage>
</organism>
<dbReference type="Proteomes" id="UP001066276">
    <property type="component" value="Chromosome 7"/>
</dbReference>
<feature type="region of interest" description="Disordered" evidence="1">
    <location>
        <begin position="52"/>
        <end position="75"/>
    </location>
</feature>
<sequence length="75" mass="8682">MTCPETRAPFPTSLHSVLRQAQHLRGQYKAEDNSSEQSVNKWWECRVQSLSPRTRSYRSPGPLDPQERCCPDRPP</sequence>